<dbReference type="EMBL" id="PTRA01000001">
    <property type="protein sequence ID" value="PQA59597.1"/>
    <property type="molecule type" value="Genomic_DNA"/>
</dbReference>
<dbReference type="OrthoDB" id="957222at2"/>
<feature type="transmembrane region" description="Helical" evidence="1">
    <location>
        <begin position="45"/>
        <end position="64"/>
    </location>
</feature>
<gene>
    <name evidence="3" type="ORF">C5O19_08145</name>
</gene>
<evidence type="ECO:0000313" key="3">
    <source>
        <dbReference type="EMBL" id="PQA59597.1"/>
    </source>
</evidence>
<keyword evidence="4" id="KW-1185">Reference proteome</keyword>
<reference evidence="4" key="1">
    <citation type="submission" date="2018-02" db="EMBL/GenBank/DDBJ databases">
        <title>Genome sequencing of Solimonas sp. HR-BB.</title>
        <authorList>
            <person name="Lee Y."/>
            <person name="Jeon C.O."/>
        </authorList>
    </citation>
    <scope>NUCLEOTIDE SEQUENCE [LARGE SCALE GENOMIC DNA]</scope>
    <source>
        <strain evidence="4">HR-U</strain>
    </source>
</reference>
<protein>
    <recommendedName>
        <fullName evidence="2">DUF3592 domain-containing protein</fullName>
    </recommendedName>
</protein>
<dbReference type="Proteomes" id="UP000239590">
    <property type="component" value="Unassembled WGS sequence"/>
</dbReference>
<name>A0A2S7IPF0_9BACT</name>
<sequence length="174" mass="19472">MRTLRHERTFLQHSLIRKAMNFSLHNSLLMSLPRPAGMTQPGAEFMLPFLVIALACVGVGFYFANRRQQWLQHSAVAEGVIVDVLKKYNRDDKMGNYPLLFPQVKFSVGNHQFVAQGEEALSQPIQVGETVAVRYNIENPEDATLGTDHVPGTNPKVFYILGGVFVLISVLFAL</sequence>
<dbReference type="InterPro" id="IPR021994">
    <property type="entry name" value="DUF3592"/>
</dbReference>
<dbReference type="RefSeq" id="WP_104711212.1">
    <property type="nucleotide sequence ID" value="NZ_PTRA01000001.1"/>
</dbReference>
<dbReference type="Pfam" id="PF12158">
    <property type="entry name" value="DUF3592"/>
    <property type="match status" value="1"/>
</dbReference>
<feature type="transmembrane region" description="Helical" evidence="1">
    <location>
        <begin position="157"/>
        <end position="173"/>
    </location>
</feature>
<evidence type="ECO:0000313" key="4">
    <source>
        <dbReference type="Proteomes" id="UP000239590"/>
    </source>
</evidence>
<comment type="caution">
    <text evidence="3">The sequence shown here is derived from an EMBL/GenBank/DDBJ whole genome shotgun (WGS) entry which is preliminary data.</text>
</comment>
<evidence type="ECO:0000259" key="2">
    <source>
        <dbReference type="Pfam" id="PF12158"/>
    </source>
</evidence>
<feature type="domain" description="DUF3592" evidence="2">
    <location>
        <begin position="77"/>
        <end position="148"/>
    </location>
</feature>
<organism evidence="3 4">
    <name type="scientific">Siphonobacter curvatus</name>
    <dbReference type="NCBI Taxonomy" id="2094562"/>
    <lineage>
        <taxon>Bacteria</taxon>
        <taxon>Pseudomonadati</taxon>
        <taxon>Bacteroidota</taxon>
        <taxon>Cytophagia</taxon>
        <taxon>Cytophagales</taxon>
        <taxon>Cytophagaceae</taxon>
        <taxon>Siphonobacter</taxon>
    </lineage>
</organism>
<dbReference type="AlphaFoldDB" id="A0A2S7IPF0"/>
<keyword evidence="1" id="KW-0472">Membrane</keyword>
<keyword evidence="1" id="KW-1133">Transmembrane helix</keyword>
<proteinExistence type="predicted"/>
<keyword evidence="1" id="KW-0812">Transmembrane</keyword>
<evidence type="ECO:0000256" key="1">
    <source>
        <dbReference type="SAM" id="Phobius"/>
    </source>
</evidence>
<accession>A0A2S7IPF0</accession>